<dbReference type="EMBL" id="PSNX01000001">
    <property type="protein sequence ID" value="PPE68047.1"/>
    <property type="molecule type" value="Genomic_DNA"/>
</dbReference>
<dbReference type="InterPro" id="IPR000847">
    <property type="entry name" value="LysR_HTH_N"/>
</dbReference>
<keyword evidence="2" id="KW-0805">Transcription regulation</keyword>
<comment type="caution">
    <text evidence="6">The sequence shown here is derived from an EMBL/GenBank/DDBJ whole genome shotgun (WGS) entry which is preliminary data.</text>
</comment>
<feature type="domain" description="HTH lysR-type" evidence="5">
    <location>
        <begin position="6"/>
        <end position="63"/>
    </location>
</feature>
<dbReference type="CDD" id="cd08459">
    <property type="entry name" value="PBP2_DntR_NahR_LinR_like"/>
    <property type="match status" value="1"/>
</dbReference>
<evidence type="ECO:0000259" key="5">
    <source>
        <dbReference type="PROSITE" id="PS50931"/>
    </source>
</evidence>
<dbReference type="SUPFAM" id="SSF53850">
    <property type="entry name" value="Periplasmic binding protein-like II"/>
    <property type="match status" value="1"/>
</dbReference>
<dbReference type="GO" id="GO:0003700">
    <property type="term" value="F:DNA-binding transcription factor activity"/>
    <property type="evidence" value="ECO:0007669"/>
    <property type="project" value="InterPro"/>
</dbReference>
<gene>
    <name evidence="6" type="ORF">C1704_00790</name>
</gene>
<dbReference type="InterPro" id="IPR050389">
    <property type="entry name" value="LysR-type_TF"/>
</dbReference>
<dbReference type="PANTHER" id="PTHR30118">
    <property type="entry name" value="HTH-TYPE TRANSCRIPTIONAL REGULATOR LEUO-RELATED"/>
    <property type="match status" value="1"/>
</dbReference>
<evidence type="ECO:0000256" key="4">
    <source>
        <dbReference type="ARBA" id="ARBA00023163"/>
    </source>
</evidence>
<dbReference type="Proteomes" id="UP000238605">
    <property type="component" value="Unassembled WGS sequence"/>
</dbReference>
<dbReference type="InterPro" id="IPR005119">
    <property type="entry name" value="LysR_subst-bd"/>
</dbReference>
<comment type="similarity">
    <text evidence="1">Belongs to the LysR transcriptional regulatory family.</text>
</comment>
<evidence type="ECO:0000256" key="3">
    <source>
        <dbReference type="ARBA" id="ARBA00023125"/>
    </source>
</evidence>
<sequence>MDLRDLDLNLLRIFDAVHQQRSVSRAAEVLGLSQPAVSHGLTRLRLLLGDALFVRMAGGVAPTAKADALADAVAQALHLIEEALHATGGFDPARARKTFRIHMSDIGEGVFLPALMHAVRRVAPGVRIETHQLEHGQIQDALDTGKIDLAFGYLPGVDATERCALLHEKYVVLARADHPLLREPPTRDWLARLDYIVVRQHTETARVLHTLALQDNIRLSIPHFMVIPSIVRETDLAVILPRRTALTFARDGTLGVVEPEMGLPVFTVALHWSHRFHNDPGNRWLRETVIDLFGELDGRTPRAPTFVEACGSA</sequence>
<protein>
    <submittedName>
        <fullName evidence="6">LysR family transcriptional regulator</fullName>
    </submittedName>
</protein>
<evidence type="ECO:0000313" key="7">
    <source>
        <dbReference type="Proteomes" id="UP000238605"/>
    </source>
</evidence>
<proteinExistence type="inferred from homology"/>
<dbReference type="Pfam" id="PF00126">
    <property type="entry name" value="HTH_1"/>
    <property type="match status" value="1"/>
</dbReference>
<dbReference type="RefSeq" id="WP_104300017.1">
    <property type="nucleotide sequence ID" value="NZ_PSNX01000001.1"/>
</dbReference>
<name>A0A2S5SZM3_9BURK</name>
<dbReference type="InterPro" id="IPR036390">
    <property type="entry name" value="WH_DNA-bd_sf"/>
</dbReference>
<dbReference type="Pfam" id="PF03466">
    <property type="entry name" value="LysR_substrate"/>
    <property type="match status" value="1"/>
</dbReference>
<dbReference type="PROSITE" id="PS50931">
    <property type="entry name" value="HTH_LYSR"/>
    <property type="match status" value="1"/>
</dbReference>
<keyword evidence="4" id="KW-0804">Transcription</keyword>
<dbReference type="Gene3D" id="3.40.190.10">
    <property type="entry name" value="Periplasmic binding protein-like II"/>
    <property type="match status" value="2"/>
</dbReference>
<dbReference type="PRINTS" id="PR00039">
    <property type="entry name" value="HTHLYSR"/>
</dbReference>
<dbReference type="GO" id="GO:0003677">
    <property type="term" value="F:DNA binding"/>
    <property type="evidence" value="ECO:0007669"/>
    <property type="project" value="UniProtKB-KW"/>
</dbReference>
<evidence type="ECO:0000256" key="1">
    <source>
        <dbReference type="ARBA" id="ARBA00009437"/>
    </source>
</evidence>
<accession>A0A2S5SZM3</accession>
<dbReference type="AlphaFoldDB" id="A0A2S5SZM3"/>
<dbReference type="Gene3D" id="1.10.10.10">
    <property type="entry name" value="Winged helix-like DNA-binding domain superfamily/Winged helix DNA-binding domain"/>
    <property type="match status" value="1"/>
</dbReference>
<reference evidence="6 7" key="1">
    <citation type="submission" date="2018-02" db="EMBL/GenBank/DDBJ databases">
        <title>Reclassifiation of [Polyangium] brachysporum DSM 7029 as Guopingzhaonella breviflexa gen. nov., sp. nov., a member of the family Comamonadaceae.</title>
        <authorList>
            <person name="Tang B."/>
        </authorList>
    </citation>
    <scope>NUCLEOTIDE SEQUENCE [LARGE SCALE GENOMIC DNA]</scope>
    <source>
        <strain evidence="6 7">BCRC 80649</strain>
    </source>
</reference>
<evidence type="ECO:0000313" key="6">
    <source>
        <dbReference type="EMBL" id="PPE68047.1"/>
    </source>
</evidence>
<keyword evidence="7" id="KW-1185">Reference proteome</keyword>
<organism evidence="6 7">
    <name type="scientific">Caldimonas caldifontis</name>
    <dbReference type="NCBI Taxonomy" id="1452508"/>
    <lineage>
        <taxon>Bacteria</taxon>
        <taxon>Pseudomonadati</taxon>
        <taxon>Pseudomonadota</taxon>
        <taxon>Betaproteobacteria</taxon>
        <taxon>Burkholderiales</taxon>
        <taxon>Sphaerotilaceae</taxon>
        <taxon>Caldimonas</taxon>
    </lineage>
</organism>
<evidence type="ECO:0000256" key="2">
    <source>
        <dbReference type="ARBA" id="ARBA00023015"/>
    </source>
</evidence>
<dbReference type="OrthoDB" id="8583877at2"/>
<dbReference type="PANTHER" id="PTHR30118:SF15">
    <property type="entry name" value="TRANSCRIPTIONAL REGULATORY PROTEIN"/>
    <property type="match status" value="1"/>
</dbReference>
<dbReference type="SUPFAM" id="SSF46785">
    <property type="entry name" value="Winged helix' DNA-binding domain"/>
    <property type="match status" value="1"/>
</dbReference>
<keyword evidence="3" id="KW-0238">DNA-binding</keyword>
<dbReference type="InterPro" id="IPR036388">
    <property type="entry name" value="WH-like_DNA-bd_sf"/>
</dbReference>